<dbReference type="InterPro" id="IPR032675">
    <property type="entry name" value="LRR_dom_sf"/>
</dbReference>
<keyword evidence="12" id="KW-1185">Reference proteome</keyword>
<keyword evidence="2" id="KW-0433">Leucine-rich repeat</keyword>
<dbReference type="GO" id="GO:0016020">
    <property type="term" value="C:membrane"/>
    <property type="evidence" value="ECO:0007669"/>
    <property type="project" value="UniProtKB-SubCell"/>
</dbReference>
<keyword evidence="3 10" id="KW-0812">Transmembrane</keyword>
<evidence type="ECO:0000256" key="5">
    <source>
        <dbReference type="ARBA" id="ARBA00022737"/>
    </source>
</evidence>
<evidence type="ECO:0000313" key="12">
    <source>
        <dbReference type="Proteomes" id="UP001054821"/>
    </source>
</evidence>
<comment type="subcellular location">
    <subcellularLocation>
        <location evidence="1">Membrane</location>
        <topology evidence="1">Single-pass type I membrane protein</topology>
    </subcellularLocation>
</comment>
<evidence type="ECO:0000256" key="9">
    <source>
        <dbReference type="ARBA" id="ARBA00023180"/>
    </source>
</evidence>
<keyword evidence="5" id="KW-0677">Repeat</keyword>
<evidence type="ECO:0000256" key="10">
    <source>
        <dbReference type="SAM" id="Phobius"/>
    </source>
</evidence>
<dbReference type="SUPFAM" id="SSF52058">
    <property type="entry name" value="L domain-like"/>
    <property type="match status" value="1"/>
</dbReference>
<keyword evidence="4" id="KW-0732">Signal</keyword>
<keyword evidence="9" id="KW-0325">Glycoprotein</keyword>
<evidence type="ECO:0000256" key="4">
    <source>
        <dbReference type="ARBA" id="ARBA00022729"/>
    </source>
</evidence>
<proteinExistence type="predicted"/>
<feature type="transmembrane region" description="Helical" evidence="10">
    <location>
        <begin position="206"/>
        <end position="224"/>
    </location>
</feature>
<comment type="caution">
    <text evidence="11">The sequence shown here is derived from an EMBL/GenBank/DDBJ whole genome shotgun (WGS) entry which is preliminary data.</text>
</comment>
<evidence type="ECO:0000256" key="8">
    <source>
        <dbReference type="ARBA" id="ARBA00023170"/>
    </source>
</evidence>
<dbReference type="EMBL" id="JAJFAZ020000003">
    <property type="protein sequence ID" value="KAI5336502.1"/>
    <property type="molecule type" value="Genomic_DNA"/>
</dbReference>
<dbReference type="Gene3D" id="3.80.10.10">
    <property type="entry name" value="Ribonuclease Inhibitor"/>
    <property type="match status" value="1"/>
</dbReference>
<dbReference type="Pfam" id="PF13855">
    <property type="entry name" value="LRR_8"/>
    <property type="match status" value="1"/>
</dbReference>
<evidence type="ECO:0000256" key="6">
    <source>
        <dbReference type="ARBA" id="ARBA00022989"/>
    </source>
</evidence>
<organism evidence="11 12">
    <name type="scientific">Prunus dulcis</name>
    <name type="common">Almond</name>
    <name type="synonym">Amygdalus dulcis</name>
    <dbReference type="NCBI Taxonomy" id="3755"/>
    <lineage>
        <taxon>Eukaryota</taxon>
        <taxon>Viridiplantae</taxon>
        <taxon>Streptophyta</taxon>
        <taxon>Embryophyta</taxon>
        <taxon>Tracheophyta</taxon>
        <taxon>Spermatophyta</taxon>
        <taxon>Magnoliopsida</taxon>
        <taxon>eudicotyledons</taxon>
        <taxon>Gunneridae</taxon>
        <taxon>Pentapetalae</taxon>
        <taxon>rosids</taxon>
        <taxon>fabids</taxon>
        <taxon>Rosales</taxon>
        <taxon>Rosaceae</taxon>
        <taxon>Amygdaloideae</taxon>
        <taxon>Amygdaleae</taxon>
        <taxon>Prunus</taxon>
    </lineage>
</organism>
<name>A0AAD4Z7K1_PRUDU</name>
<dbReference type="PANTHER" id="PTHR27000:SF756">
    <property type="entry name" value="OS02G0154975 PROTEIN"/>
    <property type="match status" value="1"/>
</dbReference>
<dbReference type="Proteomes" id="UP001054821">
    <property type="component" value="Chromosome 3"/>
</dbReference>
<evidence type="ECO:0000313" key="11">
    <source>
        <dbReference type="EMBL" id="KAI5336502.1"/>
    </source>
</evidence>
<protein>
    <submittedName>
        <fullName evidence="11">Uncharacterized protein</fullName>
    </submittedName>
</protein>
<gene>
    <name evidence="11" type="ORF">L3X38_015770</name>
</gene>
<accession>A0AAD4Z7K1</accession>
<keyword evidence="6 10" id="KW-1133">Transmembrane helix</keyword>
<reference evidence="11 12" key="1">
    <citation type="journal article" date="2022" name="G3 (Bethesda)">
        <title>Whole-genome sequence and methylome profiling of the almond [Prunus dulcis (Mill.) D.A. Webb] cultivar 'Nonpareil'.</title>
        <authorList>
            <person name="D'Amico-Willman K.M."/>
            <person name="Ouma W.Z."/>
            <person name="Meulia T."/>
            <person name="Sideli G.M."/>
            <person name="Gradziel T.M."/>
            <person name="Fresnedo-Ramirez J."/>
        </authorList>
    </citation>
    <scope>NUCLEOTIDE SEQUENCE [LARGE SCALE GENOMIC DNA]</scope>
    <source>
        <strain evidence="11">Clone GOH B32 T37-40</strain>
    </source>
</reference>
<evidence type="ECO:0000256" key="2">
    <source>
        <dbReference type="ARBA" id="ARBA00022614"/>
    </source>
</evidence>
<dbReference type="AlphaFoldDB" id="A0AAD4Z7K1"/>
<keyword evidence="8" id="KW-0675">Receptor</keyword>
<evidence type="ECO:0000256" key="3">
    <source>
        <dbReference type="ARBA" id="ARBA00022692"/>
    </source>
</evidence>
<keyword evidence="7 10" id="KW-0472">Membrane</keyword>
<evidence type="ECO:0000256" key="7">
    <source>
        <dbReference type="ARBA" id="ARBA00023136"/>
    </source>
</evidence>
<evidence type="ECO:0000256" key="1">
    <source>
        <dbReference type="ARBA" id="ARBA00004479"/>
    </source>
</evidence>
<dbReference type="PANTHER" id="PTHR27000">
    <property type="entry name" value="LEUCINE-RICH REPEAT RECEPTOR-LIKE PROTEIN KINASE FAMILY PROTEIN-RELATED"/>
    <property type="match status" value="1"/>
</dbReference>
<sequence length="229" mass="25146">MPNDESIVDLDGFQNLQVLALGGCLFTGQLPTWLANLKNLQALDLPFNLITGSIPGWLGSMRNLFFIDLSNNLLTGGFPNELCRIPILSSKEAGDQAGQSYLELPVFMQPNNATIQQYNRLANLRPAINLANNSLSGTIPVVSLWHTMILRDLRHPEVSLILLPAPVMKATQEYVALPPCTQPALNHYHQQLVQDLTLTESFLQDSLLPLVTALALTLVLALVINKTSL</sequence>
<dbReference type="InterPro" id="IPR001611">
    <property type="entry name" value="Leu-rich_rpt"/>
</dbReference>